<evidence type="ECO:0000256" key="1">
    <source>
        <dbReference type="ARBA" id="ARBA00022884"/>
    </source>
</evidence>
<evidence type="ECO:0000259" key="4">
    <source>
        <dbReference type="PROSITE" id="PS50102"/>
    </source>
</evidence>
<keyword evidence="1 2" id="KW-0694">RNA-binding</keyword>
<dbReference type="SMART" id="SM00360">
    <property type="entry name" value="RRM"/>
    <property type="match status" value="1"/>
</dbReference>
<organism evidence="5 6">
    <name type="scientific">Eleginops maclovinus</name>
    <name type="common">Patagonian blennie</name>
    <name type="synonym">Eleginus maclovinus</name>
    <dbReference type="NCBI Taxonomy" id="56733"/>
    <lineage>
        <taxon>Eukaryota</taxon>
        <taxon>Metazoa</taxon>
        <taxon>Chordata</taxon>
        <taxon>Craniata</taxon>
        <taxon>Vertebrata</taxon>
        <taxon>Euteleostomi</taxon>
        <taxon>Actinopterygii</taxon>
        <taxon>Neopterygii</taxon>
        <taxon>Teleostei</taxon>
        <taxon>Neoteleostei</taxon>
        <taxon>Acanthomorphata</taxon>
        <taxon>Eupercaria</taxon>
        <taxon>Perciformes</taxon>
        <taxon>Notothenioidei</taxon>
        <taxon>Eleginopidae</taxon>
        <taxon>Eleginops</taxon>
    </lineage>
</organism>
<evidence type="ECO:0000313" key="6">
    <source>
        <dbReference type="Proteomes" id="UP001346869"/>
    </source>
</evidence>
<proteinExistence type="predicted"/>
<dbReference type="Gene3D" id="3.30.70.330">
    <property type="match status" value="1"/>
</dbReference>
<name>A0AAN7XR20_ELEMC</name>
<reference evidence="5 6" key="2">
    <citation type="journal article" date="2023" name="Mol. Biol. Evol.">
        <title>Genomics of Secondarily Temperate Adaptation in the Only Non-Antarctic Icefish.</title>
        <authorList>
            <person name="Rivera-Colon A.G."/>
            <person name="Rayamajhi N."/>
            <person name="Minhas B.F."/>
            <person name="Madrigal G."/>
            <person name="Bilyk K.T."/>
            <person name="Yoon V."/>
            <person name="Hune M."/>
            <person name="Gregory S."/>
            <person name="Cheng C.H.C."/>
            <person name="Catchen J.M."/>
        </authorList>
    </citation>
    <scope>NUCLEOTIDE SEQUENCE [LARGE SCALE GENOMIC DNA]</scope>
    <source>
        <strain evidence="5">JMC-PN-2008</strain>
    </source>
</reference>
<feature type="domain" description="RRM" evidence="4">
    <location>
        <begin position="47"/>
        <end position="125"/>
    </location>
</feature>
<dbReference type="AlphaFoldDB" id="A0AAN7XR20"/>
<dbReference type="Pfam" id="PF00076">
    <property type="entry name" value="RRM_1"/>
    <property type="match status" value="1"/>
</dbReference>
<dbReference type="InterPro" id="IPR012677">
    <property type="entry name" value="Nucleotide-bd_a/b_plait_sf"/>
</dbReference>
<comment type="caution">
    <text evidence="5">The sequence shown here is derived from an EMBL/GenBank/DDBJ whole genome shotgun (WGS) entry which is preliminary data.</text>
</comment>
<dbReference type="PROSITE" id="PS50102">
    <property type="entry name" value="RRM"/>
    <property type="match status" value="1"/>
</dbReference>
<sequence length="372" mass="41088">MEGTQTQIQVLEAWLTETGTKLTQVNGQRKYGGPPEVWDGPPPGSQCEVYISQIPLNTYEDVLIPLFRSVGPLWEFRLMMNFSGQNRGFAYAKYSSPYVVRAAVRLLNGHKLESGFCLSVRCSTEKRDLCIGQLPASTEPDQLLQILRVVVEGVERISLQAGLGIEGVSAVVTFSSHYAASMAKRVLVEEFKNRFMLSITVTWQSTMKSITEVPPPSHKFSKRLTPLKWPRHVLRSPQSSPMPPRLDCPPSRDSMGFYRAVGRPAVPQKPPSPSSSLQGHLQSMGSIQSPMALLHELCEALCVGEPHIDLRFSHAGAEGFLYFFYDVSLGGITSAFKGLVMVLPGHNPNATLEEATLEEAQQTAALQVLQKF</sequence>
<dbReference type="Pfam" id="PF14709">
    <property type="entry name" value="DND1_DSRM"/>
    <property type="match status" value="1"/>
</dbReference>
<evidence type="ECO:0000313" key="5">
    <source>
        <dbReference type="EMBL" id="KAK5865299.1"/>
    </source>
</evidence>
<evidence type="ECO:0000256" key="3">
    <source>
        <dbReference type="SAM" id="MobiDB-lite"/>
    </source>
</evidence>
<keyword evidence="6" id="KW-1185">Reference proteome</keyword>
<gene>
    <name evidence="5" type="ORF">PBY51_016474</name>
</gene>
<feature type="region of interest" description="Disordered" evidence="3">
    <location>
        <begin position="262"/>
        <end position="281"/>
    </location>
</feature>
<dbReference type="InterPro" id="IPR000504">
    <property type="entry name" value="RRM_dom"/>
</dbReference>
<dbReference type="PANTHER" id="PTHR21245">
    <property type="entry name" value="HETEROGENEOUS NUCLEAR RIBONUCLEOPROTEIN"/>
    <property type="match status" value="1"/>
</dbReference>
<dbReference type="Proteomes" id="UP001346869">
    <property type="component" value="Unassembled WGS sequence"/>
</dbReference>
<protein>
    <recommendedName>
        <fullName evidence="4">RRM domain-containing protein</fullName>
    </recommendedName>
</protein>
<reference evidence="5 6" key="1">
    <citation type="journal article" date="2023" name="Genes (Basel)">
        <title>Chromosome-Level Genome Assembly and Circadian Gene Repertoire of the Patagonia Blennie Eleginops maclovinus-The Closest Ancestral Proxy of Antarctic Cryonotothenioids.</title>
        <authorList>
            <person name="Cheng C.C."/>
            <person name="Rivera-Colon A.G."/>
            <person name="Minhas B.F."/>
            <person name="Wilson L."/>
            <person name="Rayamajhi N."/>
            <person name="Vargas-Chacoff L."/>
            <person name="Catchen J.M."/>
        </authorList>
    </citation>
    <scope>NUCLEOTIDE SEQUENCE [LARGE SCALE GENOMIC DNA]</scope>
    <source>
        <strain evidence="5">JMC-PN-2008</strain>
    </source>
</reference>
<evidence type="ECO:0000256" key="2">
    <source>
        <dbReference type="PROSITE-ProRule" id="PRU00176"/>
    </source>
</evidence>
<dbReference type="InterPro" id="IPR035979">
    <property type="entry name" value="RBD_domain_sf"/>
</dbReference>
<dbReference type="SUPFAM" id="SSF54928">
    <property type="entry name" value="RNA-binding domain, RBD"/>
    <property type="match status" value="1"/>
</dbReference>
<accession>A0AAN7XR20</accession>
<dbReference type="GO" id="GO:0003723">
    <property type="term" value="F:RNA binding"/>
    <property type="evidence" value="ECO:0007669"/>
    <property type="project" value="UniProtKB-UniRule"/>
</dbReference>
<dbReference type="EMBL" id="JAUZQC010000010">
    <property type="protein sequence ID" value="KAK5865299.1"/>
    <property type="molecule type" value="Genomic_DNA"/>
</dbReference>